<dbReference type="Pfam" id="PF01177">
    <property type="entry name" value="Asp_Glu_race"/>
    <property type="match status" value="1"/>
</dbReference>
<dbReference type="OrthoDB" id="9803739at2"/>
<dbReference type="STRING" id="86416.Clopa_0325"/>
<dbReference type="PATRIC" id="fig|86416.3.peg.2514"/>
<comment type="similarity">
    <text evidence="1">Belongs to the aspartate/glutamate racemases family.</text>
</comment>
<dbReference type="EMBL" id="CP003261">
    <property type="protein sequence ID" value="AGK97390.1"/>
    <property type="molecule type" value="Genomic_DNA"/>
</dbReference>
<keyword evidence="2" id="KW-0413">Isomerase</keyword>
<dbReference type="InterPro" id="IPR033134">
    <property type="entry name" value="Asp/Glu_racemase_AS_2"/>
</dbReference>
<gene>
    <name evidence="3" type="ORF">Clopa_0325</name>
    <name evidence="4" type="ORF">Clopa_0562</name>
    <name evidence="5" type="ORF">Clopa_2530</name>
</gene>
<evidence type="ECO:0000256" key="2">
    <source>
        <dbReference type="ARBA" id="ARBA00023235"/>
    </source>
</evidence>
<evidence type="ECO:0000313" key="5">
    <source>
        <dbReference type="EMBL" id="AGK97390.1"/>
    </source>
</evidence>
<dbReference type="EMBL" id="CP003261">
    <property type="protein sequence ID" value="AGK95610.1"/>
    <property type="molecule type" value="Genomic_DNA"/>
</dbReference>
<organism evidence="5 6">
    <name type="scientific">Clostridium pasteurianum BC1</name>
    <dbReference type="NCBI Taxonomy" id="86416"/>
    <lineage>
        <taxon>Bacteria</taxon>
        <taxon>Bacillati</taxon>
        <taxon>Bacillota</taxon>
        <taxon>Clostridia</taxon>
        <taxon>Eubacteriales</taxon>
        <taxon>Clostridiaceae</taxon>
        <taxon>Clostridium</taxon>
    </lineage>
</organism>
<evidence type="ECO:0000313" key="6">
    <source>
        <dbReference type="Proteomes" id="UP000013523"/>
    </source>
</evidence>
<dbReference type="SUPFAM" id="SSF53681">
    <property type="entry name" value="Aspartate/glutamate racemase"/>
    <property type="match status" value="2"/>
</dbReference>
<dbReference type="KEGG" id="cpas:Clopa_2530"/>
<dbReference type="PANTHER" id="PTHR21198:SF7">
    <property type="entry name" value="ASPARTATE-GLUTAMATE RACEMASE FAMILY"/>
    <property type="match status" value="1"/>
</dbReference>
<evidence type="ECO:0000256" key="1">
    <source>
        <dbReference type="ARBA" id="ARBA00007847"/>
    </source>
</evidence>
<dbReference type="NCBIfam" id="TIGR00035">
    <property type="entry name" value="asp_race"/>
    <property type="match status" value="1"/>
</dbReference>
<reference evidence="5 6" key="1">
    <citation type="submission" date="2012-01" db="EMBL/GenBank/DDBJ databases">
        <title>Complete sequence of chromosome of Clostridium pasteurianum BC1.</title>
        <authorList>
            <consortium name="US DOE Joint Genome Institute"/>
            <person name="Lucas S."/>
            <person name="Han J."/>
            <person name="Lapidus A."/>
            <person name="Cheng J.-F."/>
            <person name="Goodwin L."/>
            <person name="Pitluck S."/>
            <person name="Peters L."/>
            <person name="Mikhailova N."/>
            <person name="Teshima H."/>
            <person name="Detter J.C."/>
            <person name="Han C."/>
            <person name="Tapia R."/>
            <person name="Land M."/>
            <person name="Hauser L."/>
            <person name="Kyrpides N."/>
            <person name="Ivanova N."/>
            <person name="Pagani I."/>
            <person name="Dunn J."/>
            <person name="Taghavi S."/>
            <person name="Francis A."/>
            <person name="van der Lelie D."/>
            <person name="Woyke T."/>
        </authorList>
    </citation>
    <scope>NUCLEOTIDE SEQUENCE [LARGE SCALE GENOMIC DNA]</scope>
    <source>
        <strain evidence="5 6">BC1</strain>
    </source>
</reference>
<dbReference type="InterPro" id="IPR015942">
    <property type="entry name" value="Asp/Glu/hydantoin_racemase"/>
</dbReference>
<dbReference type="eggNOG" id="COG1794">
    <property type="taxonomic scope" value="Bacteria"/>
</dbReference>
<keyword evidence="6" id="KW-1185">Reference proteome</keyword>
<evidence type="ECO:0000313" key="4">
    <source>
        <dbReference type="EMBL" id="AGK95610.1"/>
    </source>
</evidence>
<dbReference type="Proteomes" id="UP000013523">
    <property type="component" value="Chromosome"/>
</dbReference>
<sequence>MKKIGMIGGLGPESTLDYYRLIIEKYRNEVKDGSYPEILINSMDMNILLSFVENKQWDNLVNCLIKGVEILYKAGADFGFISSNTPHIVFERIKELSPIPLISIVEETCKNAEALGIKKIGLIGTKFTMESNFFKKVFDKSNIKIIVPKEEEQDYIHHKLMTEIEFGKFLDETRNGLLNIVKRMIDEDSIEGLILGCTELPLILTKDEFGIPFLNTTKIHVESIIKNCIKES</sequence>
<evidence type="ECO:0000313" key="3">
    <source>
        <dbReference type="EMBL" id="AGK95387.1"/>
    </source>
</evidence>
<dbReference type="InterPro" id="IPR001920">
    <property type="entry name" value="Asp/Glu_race"/>
</dbReference>
<dbReference type="InterPro" id="IPR004380">
    <property type="entry name" value="Asp_race"/>
</dbReference>
<dbReference type="Gene3D" id="3.40.50.1860">
    <property type="match status" value="2"/>
</dbReference>
<protein>
    <submittedName>
        <fullName evidence="5">Aspartate racemase</fullName>
    </submittedName>
</protein>
<dbReference type="KEGG" id="cpas:Clopa_0325"/>
<dbReference type="HOGENOM" id="CLU_055360_1_0_9"/>
<dbReference type="PANTHER" id="PTHR21198">
    <property type="entry name" value="GLUTAMATE RACEMASE"/>
    <property type="match status" value="1"/>
</dbReference>
<accession>R4KCP7</accession>
<dbReference type="KEGG" id="cpas:Clopa_0562"/>
<dbReference type="RefSeq" id="WP_015613714.1">
    <property type="nucleotide sequence ID" value="NC_021182.1"/>
</dbReference>
<dbReference type="AlphaFoldDB" id="R4KCP7"/>
<proteinExistence type="inferred from homology"/>
<dbReference type="PROSITE" id="PS00924">
    <property type="entry name" value="ASP_GLU_RACEMASE_2"/>
    <property type="match status" value="1"/>
</dbReference>
<name>R4KCP7_CLOPA</name>
<dbReference type="EMBL" id="CP003261">
    <property type="protein sequence ID" value="AGK95387.1"/>
    <property type="molecule type" value="Genomic_DNA"/>
</dbReference>
<dbReference type="GO" id="GO:0047661">
    <property type="term" value="F:amino-acid racemase activity"/>
    <property type="evidence" value="ECO:0007669"/>
    <property type="project" value="InterPro"/>
</dbReference>